<dbReference type="AlphaFoldDB" id="C3ZDM0"/>
<accession>C3ZDM0</accession>
<sequence>MQLPGATPPVPPPANQTPPPSEQTPADHTPPPPPPPAQTTTTQTPPPPALTPPIVPPPAPAPAGTPPPANLQELRQHPQIQAAMQELTSSSLALDDLLSRPTTVPATSTVPASTPSPAAPLRRIDQDPQIYLATNTGETALQILDFLSPSSIVKHEQVATTAEGTKLWVSMGGKKPALRSVTVSQWAIANTKIMYKLLSTNKLSTTSMHDYMAYTIKILELGQRYTWPSVLEFDREYRTLQANYHFRWGADSQHLVTKHLDPLRAAPPTATNLSTKASKPSSASPIAASGKPICRKYNFAIAGCSHSPCRYEHVCWIPNCGKSHPQSRHASPGLTSPPPSSN</sequence>
<dbReference type="InParanoid" id="C3ZDM0"/>
<feature type="compositionally biased region" description="Low complexity" evidence="1">
    <location>
        <begin position="274"/>
        <end position="285"/>
    </location>
</feature>
<evidence type="ECO:0000313" key="2">
    <source>
        <dbReference type="EMBL" id="EEN48826.1"/>
    </source>
</evidence>
<feature type="compositionally biased region" description="Low complexity" evidence="1">
    <location>
        <begin position="102"/>
        <end position="120"/>
    </location>
</feature>
<feature type="region of interest" description="Disordered" evidence="1">
    <location>
        <begin position="266"/>
        <end position="285"/>
    </location>
</feature>
<feature type="region of interest" description="Disordered" evidence="1">
    <location>
        <begin position="102"/>
        <end position="124"/>
    </location>
</feature>
<evidence type="ECO:0000256" key="1">
    <source>
        <dbReference type="SAM" id="MobiDB-lite"/>
    </source>
</evidence>
<reference evidence="2" key="1">
    <citation type="journal article" date="2008" name="Nature">
        <title>The amphioxus genome and the evolution of the chordate karyotype.</title>
        <authorList>
            <consortium name="US DOE Joint Genome Institute (JGI-PGF)"/>
            <person name="Putnam N.H."/>
            <person name="Butts T."/>
            <person name="Ferrier D.E.K."/>
            <person name="Furlong R.F."/>
            <person name="Hellsten U."/>
            <person name="Kawashima T."/>
            <person name="Robinson-Rechavi M."/>
            <person name="Shoguchi E."/>
            <person name="Terry A."/>
            <person name="Yu J.-K."/>
            <person name="Benito-Gutierrez E.L."/>
            <person name="Dubchak I."/>
            <person name="Garcia-Fernandez J."/>
            <person name="Gibson-Brown J.J."/>
            <person name="Grigoriev I.V."/>
            <person name="Horton A.C."/>
            <person name="de Jong P.J."/>
            <person name="Jurka J."/>
            <person name="Kapitonov V.V."/>
            <person name="Kohara Y."/>
            <person name="Kuroki Y."/>
            <person name="Lindquist E."/>
            <person name="Lucas S."/>
            <person name="Osoegawa K."/>
            <person name="Pennacchio L.A."/>
            <person name="Salamov A.A."/>
            <person name="Satou Y."/>
            <person name="Sauka-Spengler T."/>
            <person name="Schmutz J."/>
            <person name="Shin-I T."/>
            <person name="Toyoda A."/>
            <person name="Bronner-Fraser M."/>
            <person name="Fujiyama A."/>
            <person name="Holland L.Z."/>
            <person name="Holland P.W.H."/>
            <person name="Satoh N."/>
            <person name="Rokhsar D.S."/>
        </authorList>
    </citation>
    <scope>NUCLEOTIDE SEQUENCE [LARGE SCALE GENOMIC DNA]</scope>
    <source>
        <strain evidence="2">S238N-H82</strain>
        <tissue evidence="2">Testes</tissue>
    </source>
</reference>
<dbReference type="EMBL" id="GG666612">
    <property type="protein sequence ID" value="EEN48826.1"/>
    <property type="molecule type" value="Genomic_DNA"/>
</dbReference>
<organism>
    <name type="scientific">Branchiostoma floridae</name>
    <name type="common">Florida lancelet</name>
    <name type="synonym">Amphioxus</name>
    <dbReference type="NCBI Taxonomy" id="7739"/>
    <lineage>
        <taxon>Eukaryota</taxon>
        <taxon>Metazoa</taxon>
        <taxon>Chordata</taxon>
        <taxon>Cephalochordata</taxon>
        <taxon>Leptocardii</taxon>
        <taxon>Amphioxiformes</taxon>
        <taxon>Branchiostomatidae</taxon>
        <taxon>Branchiostoma</taxon>
    </lineage>
</organism>
<proteinExistence type="predicted"/>
<gene>
    <name evidence="2" type="ORF">BRAFLDRAFT_117723</name>
</gene>
<evidence type="ECO:0008006" key="3">
    <source>
        <dbReference type="Google" id="ProtNLM"/>
    </source>
</evidence>
<protein>
    <recommendedName>
        <fullName evidence="3">C3H1-type domain-containing protein</fullName>
    </recommendedName>
</protein>
<feature type="compositionally biased region" description="Pro residues" evidence="1">
    <location>
        <begin position="44"/>
        <end position="69"/>
    </location>
</feature>
<feature type="region of interest" description="Disordered" evidence="1">
    <location>
        <begin position="1"/>
        <end position="71"/>
    </location>
</feature>
<name>C3ZDM0_BRAFL</name>
<feature type="compositionally biased region" description="Pro residues" evidence="1">
    <location>
        <begin position="1"/>
        <end position="37"/>
    </location>
</feature>